<gene>
    <name evidence="1" type="ORF">HNR30_001375</name>
</gene>
<dbReference type="AlphaFoldDB" id="A0A7W0CF64"/>
<protein>
    <submittedName>
        <fullName evidence="1">Uncharacterized protein</fullName>
    </submittedName>
</protein>
<comment type="caution">
    <text evidence="1">The sequence shown here is derived from an EMBL/GenBank/DDBJ whole genome shotgun (WGS) entry which is preliminary data.</text>
</comment>
<reference evidence="1 2" key="1">
    <citation type="submission" date="2020-07" db="EMBL/GenBank/DDBJ databases">
        <title>Genomic Encyclopedia of Type Strains, Phase IV (KMG-IV): sequencing the most valuable type-strain genomes for metagenomic binning, comparative biology and taxonomic classification.</title>
        <authorList>
            <person name="Goeker M."/>
        </authorList>
    </citation>
    <scope>NUCLEOTIDE SEQUENCE [LARGE SCALE GENOMIC DNA]</scope>
    <source>
        <strain evidence="1 2">DSM 45533</strain>
    </source>
</reference>
<name>A0A7W0CF64_9ACTN</name>
<dbReference type="Proteomes" id="UP000530928">
    <property type="component" value="Unassembled WGS sequence"/>
</dbReference>
<organism evidence="1 2">
    <name type="scientific">Nonomuraea soli</name>
    <dbReference type="NCBI Taxonomy" id="1032476"/>
    <lineage>
        <taxon>Bacteria</taxon>
        <taxon>Bacillati</taxon>
        <taxon>Actinomycetota</taxon>
        <taxon>Actinomycetes</taxon>
        <taxon>Streptosporangiales</taxon>
        <taxon>Streptosporangiaceae</taxon>
        <taxon>Nonomuraea</taxon>
    </lineage>
</organism>
<dbReference type="EMBL" id="JACDUR010000001">
    <property type="protein sequence ID" value="MBA2890040.1"/>
    <property type="molecule type" value="Genomic_DNA"/>
</dbReference>
<evidence type="ECO:0000313" key="1">
    <source>
        <dbReference type="EMBL" id="MBA2890040.1"/>
    </source>
</evidence>
<proteinExistence type="predicted"/>
<dbReference type="RefSeq" id="WP_181608768.1">
    <property type="nucleotide sequence ID" value="NZ_BAABAM010000001.1"/>
</dbReference>
<keyword evidence="2" id="KW-1185">Reference proteome</keyword>
<sequence length="67" mass="7072">MKVIEMAVLLTSTCVDNDPLTEAYFSRAAGELGTHRSDGSGSCACCRVVWPCPKALAAAFLLDIHSA</sequence>
<evidence type="ECO:0000313" key="2">
    <source>
        <dbReference type="Proteomes" id="UP000530928"/>
    </source>
</evidence>
<accession>A0A7W0CF64</accession>